<dbReference type="PANTHER" id="PTHR12461:SF105">
    <property type="entry name" value="HYPOXIA-INDUCIBLE FACTOR 1-ALPHA INHIBITOR"/>
    <property type="match status" value="1"/>
</dbReference>
<dbReference type="EMBL" id="CP025704">
    <property type="protein sequence ID" value="AUN99171.1"/>
    <property type="molecule type" value="Genomic_DNA"/>
</dbReference>
<name>A0A2K9NUH3_BACTC</name>
<dbReference type="PANTHER" id="PTHR12461">
    <property type="entry name" value="HYPOXIA-INDUCIBLE FACTOR 1 ALPHA INHIBITOR-RELATED"/>
    <property type="match status" value="1"/>
</dbReference>
<dbReference type="Proteomes" id="UP000235584">
    <property type="component" value="Chromosome"/>
</dbReference>
<proteinExistence type="predicted"/>
<accession>A0A2K9NUH3</accession>
<sequence length="294" mass="33566">MKSLKCFEGDFENFKLDRGPFEFRHTMADHPALTIESISKILQELPKDRVMFSKGLNDLGVNFDDALDNDTKKLDLNEIIETIRTSNCYIAARNLELHPSFKELYGDLLADISELLKLNKTGNKVLEPMIWLFIASPNAITPFHFDRSSNFIFQIRGSKELAVFPPRVEEIISAKDIETYLERASALPPWREELDRFAHKFNFKAGEAVHIPFVSGHYVKNGPEDISITMSIFFHSNETMKWTSAMKLNNRLRRFGLKPKAVGNSPLVDRLKAGLLPAVDGMFIVAKKILVLFF</sequence>
<gene>
    <name evidence="1" type="ORF">C0V70_13880</name>
</gene>
<dbReference type="InterPro" id="IPR003347">
    <property type="entry name" value="JmjC_dom"/>
</dbReference>
<dbReference type="KEGG" id="bsto:C0V70_13880"/>
<evidence type="ECO:0000313" key="1">
    <source>
        <dbReference type="EMBL" id="AUN99171.1"/>
    </source>
</evidence>
<dbReference type="InterPro" id="IPR041667">
    <property type="entry name" value="Cupin_8"/>
</dbReference>
<keyword evidence="2" id="KW-1185">Reference proteome</keyword>
<dbReference type="Pfam" id="PF13621">
    <property type="entry name" value="Cupin_8"/>
    <property type="match status" value="1"/>
</dbReference>
<evidence type="ECO:0000313" key="2">
    <source>
        <dbReference type="Proteomes" id="UP000235584"/>
    </source>
</evidence>
<dbReference type="SUPFAM" id="SSF51197">
    <property type="entry name" value="Clavaminate synthase-like"/>
    <property type="match status" value="1"/>
</dbReference>
<dbReference type="PROSITE" id="PS51184">
    <property type="entry name" value="JMJC"/>
    <property type="match status" value="1"/>
</dbReference>
<protein>
    <submittedName>
        <fullName evidence="1">Transcriptional regulator</fullName>
    </submittedName>
</protein>
<dbReference type="AlphaFoldDB" id="A0A2K9NUH3"/>
<organism evidence="1 2">
    <name type="scientific">Bacteriovorax stolpii</name>
    <name type="common">Bdellovibrio stolpii</name>
    <dbReference type="NCBI Taxonomy" id="960"/>
    <lineage>
        <taxon>Bacteria</taxon>
        <taxon>Pseudomonadati</taxon>
        <taxon>Bdellovibrionota</taxon>
        <taxon>Bacteriovoracia</taxon>
        <taxon>Bacteriovoracales</taxon>
        <taxon>Bacteriovoracaceae</taxon>
        <taxon>Bacteriovorax</taxon>
    </lineage>
</organism>
<dbReference type="RefSeq" id="WP_102244462.1">
    <property type="nucleotide sequence ID" value="NZ_CP025704.1"/>
</dbReference>
<reference evidence="1 2" key="1">
    <citation type="submission" date="2018-01" db="EMBL/GenBank/DDBJ databases">
        <title>Complete genome sequence of Bacteriovorax stolpii DSM12778.</title>
        <authorList>
            <person name="Tang B."/>
            <person name="Chang J."/>
        </authorList>
    </citation>
    <scope>NUCLEOTIDE SEQUENCE [LARGE SCALE GENOMIC DNA]</scope>
    <source>
        <strain evidence="1 2">DSM 12778</strain>
    </source>
</reference>
<dbReference type="Gene3D" id="2.60.120.650">
    <property type="entry name" value="Cupin"/>
    <property type="match status" value="1"/>
</dbReference>